<evidence type="ECO:0000313" key="2">
    <source>
        <dbReference type="Proteomes" id="UP000295518"/>
    </source>
</evidence>
<name>A0A4R6IG87_9MOLU</name>
<dbReference type="Pfam" id="PF00657">
    <property type="entry name" value="Lipase_GDSL"/>
    <property type="match status" value="1"/>
</dbReference>
<dbReference type="Gene3D" id="3.40.50.1110">
    <property type="entry name" value="SGNH hydrolase"/>
    <property type="match status" value="1"/>
</dbReference>
<dbReference type="InterPro" id="IPR036514">
    <property type="entry name" value="SGNH_hydro_sf"/>
</dbReference>
<dbReference type="RefSeq" id="WP_094254409.1">
    <property type="nucleotide sequence ID" value="NZ_NNCE01000001.1"/>
</dbReference>
<protein>
    <submittedName>
        <fullName evidence="1">Lysophospholipase L1-like esterase</fullName>
    </submittedName>
</protein>
<dbReference type="CDD" id="cd00229">
    <property type="entry name" value="SGNH_hydrolase"/>
    <property type="match status" value="1"/>
</dbReference>
<dbReference type="InterPro" id="IPR051532">
    <property type="entry name" value="Ester_Hydrolysis_Enzymes"/>
</dbReference>
<evidence type="ECO:0000313" key="1">
    <source>
        <dbReference type="EMBL" id="TDO21074.1"/>
    </source>
</evidence>
<reference evidence="1 2" key="1">
    <citation type="submission" date="2019-03" db="EMBL/GenBank/DDBJ databases">
        <title>Genomic Encyclopedia of Archaeal and Bacterial Type Strains, Phase II (KMG-II): from individual species to whole genera.</title>
        <authorList>
            <person name="Goeker M."/>
        </authorList>
    </citation>
    <scope>NUCLEOTIDE SEQUENCE [LARGE SCALE GENOMIC DNA]</scope>
    <source>
        <strain evidence="1 2">ATCC 700618</strain>
    </source>
</reference>
<dbReference type="OrthoDB" id="399880at2"/>
<gene>
    <name evidence="1" type="ORF">EI74_0094</name>
</gene>
<dbReference type="PANTHER" id="PTHR30383">
    <property type="entry name" value="THIOESTERASE 1/PROTEASE 1/LYSOPHOSPHOLIPASE L1"/>
    <property type="match status" value="1"/>
</dbReference>
<dbReference type="GO" id="GO:0016788">
    <property type="term" value="F:hydrolase activity, acting on ester bonds"/>
    <property type="evidence" value="ECO:0007669"/>
    <property type="project" value="InterPro"/>
</dbReference>
<keyword evidence="2" id="KW-1185">Reference proteome</keyword>
<sequence>MTKSELKNLILLEKSIKYVAFGDSITAGFNAKLPNDFPGKLIRDQKGNFKQVTGLSFPSYVAYYLNQSGPEMLEDYNNFGITSSTLIDWNNFFANNEIIDEDREIDLAFKNIKYSFFDKLQEANLVTISLGANDLLSELFEYDFYSFFHKYEATLALQNLEIIKNKTKSRIETEIKKLIENIRKINNTVILNFISYPMPMIQLSDALNKRFKEVHPNAKYQFSNELLSWINDTLANVLKQFTKVNFINIYNEKFWLENKNQLTSVAFDIHPNEFGYKHIAQELLAKLVVTNDGEQISSLHWNKEYKNSDQGRFEPVIKIIHNKALWKSVVYGENETNLFGKDYLIDQYKSLFDKRNFVTKTLSSKIFFKTYIPSLVNSIFASDFMMSFDNEHKLKEFIFQGTHLREFVNAMIENNYFNAIIIDLQGIIDLNIEKDISYTIDFSELSNKMANSLSSIERLSLVFESLAKSPFMKSKEVLDKFIKILTDLTYGFLMIRSNVVSNIIDAIHQYTKINRQGISDSLHSVINKELISNIFESIFNVLISEDVPFGEQGFIAITKKAISKSLKRIIPKIIKMIHESPNFISSLSNEFSIWMKQFALGTNFQRYAKLLVEAFLVNFSNSELIHSYLMEVIETLDFNQLNKTNFKLSFKKGLENLFFENKKLKLGSINIIADIFESLFNDFSKLVIFNNFLDSFFEKDNIINGIFYSMFSKYLNSKTRVSSMFKLPIGKNLLKLNDELKNFIRVIFSNLAFHYTLTKNKYPEREFYKIASYRNMFRISTLMQILMFENVPIKSSYWLKEDIGLYAMIKNYISKSTKQGIVKVKNWNKIDDLLLVNENMANSMLGNQDKNIRFKNYEKNQLLVYIYYQNSGKNPIYDRFDTSKKMVEVLLKFIIRGYLTKNIDTTKFMAKSSQMLKMVNLSENATVNLLSNIETKKLIDVSASESCSNIFINREAENVFNKNFLSYWAAKVTDRDVKFTIKAKNNSLKIANLNLVFKNDSSYINKDAMEAFYTVGVKLKGKDHLLYAHIRKNDLYTIGPFLNQKILINEEVELIEITFLEKLAPEKYFSIQSLSLDIYED</sequence>
<dbReference type="AlphaFoldDB" id="A0A4R6IG87"/>
<organism evidence="1 2">
    <name type="scientific">Mycoplasma testudineum</name>
    <dbReference type="NCBI Taxonomy" id="244584"/>
    <lineage>
        <taxon>Bacteria</taxon>
        <taxon>Bacillati</taxon>
        <taxon>Mycoplasmatota</taxon>
        <taxon>Mollicutes</taxon>
        <taxon>Mycoplasmataceae</taxon>
        <taxon>Mycoplasma</taxon>
    </lineage>
</organism>
<accession>A0A4R6IG87</accession>
<dbReference type="SUPFAM" id="SSF52266">
    <property type="entry name" value="SGNH hydrolase"/>
    <property type="match status" value="1"/>
</dbReference>
<dbReference type="InterPro" id="IPR001087">
    <property type="entry name" value="GDSL"/>
</dbReference>
<proteinExistence type="predicted"/>
<comment type="caution">
    <text evidence="1">The sequence shown here is derived from an EMBL/GenBank/DDBJ whole genome shotgun (WGS) entry which is preliminary data.</text>
</comment>
<dbReference type="EMBL" id="SNWN01000009">
    <property type="protein sequence ID" value="TDO21074.1"/>
    <property type="molecule type" value="Genomic_DNA"/>
</dbReference>
<dbReference type="Proteomes" id="UP000295518">
    <property type="component" value="Unassembled WGS sequence"/>
</dbReference>